<organism evidence="7 8">
    <name type="scientific">Ferirhizobium litorale</name>
    <dbReference type="NCBI Taxonomy" id="2927786"/>
    <lineage>
        <taxon>Bacteria</taxon>
        <taxon>Pseudomonadati</taxon>
        <taxon>Pseudomonadota</taxon>
        <taxon>Alphaproteobacteria</taxon>
        <taxon>Hyphomicrobiales</taxon>
        <taxon>Rhizobiaceae</taxon>
        <taxon>Ferirhizobium</taxon>
    </lineage>
</organism>
<dbReference type="AlphaFoldDB" id="A0AAE3U0Z3"/>
<dbReference type="PANTHER" id="PTHR30250">
    <property type="entry name" value="PST FAMILY PREDICTED COLANIC ACID TRANSPORTER"/>
    <property type="match status" value="1"/>
</dbReference>
<feature type="transmembrane region" description="Helical" evidence="6">
    <location>
        <begin position="297"/>
        <end position="322"/>
    </location>
</feature>
<feature type="transmembrane region" description="Helical" evidence="6">
    <location>
        <begin position="444"/>
        <end position="465"/>
    </location>
</feature>
<keyword evidence="8" id="KW-1185">Reference proteome</keyword>
<keyword evidence="5 6" id="KW-0472">Membrane</keyword>
<gene>
    <name evidence="7" type="ORF">MRS75_07015</name>
</gene>
<evidence type="ECO:0000313" key="7">
    <source>
        <dbReference type="EMBL" id="MDI7921836.1"/>
    </source>
</evidence>
<evidence type="ECO:0000256" key="4">
    <source>
        <dbReference type="ARBA" id="ARBA00022989"/>
    </source>
</evidence>
<feature type="transmembrane region" description="Helical" evidence="6">
    <location>
        <begin position="118"/>
        <end position="139"/>
    </location>
</feature>
<evidence type="ECO:0000256" key="1">
    <source>
        <dbReference type="ARBA" id="ARBA00004651"/>
    </source>
</evidence>
<comment type="caution">
    <text evidence="7">The sequence shown here is derived from an EMBL/GenBank/DDBJ whole genome shotgun (WGS) entry which is preliminary data.</text>
</comment>
<sequence>MTKSIVANSISNAFAGMALLVSGFLSSIVVARLLGPESSGVIAFSLWIATTGALLCELGTGITLQRILPQLKVRGYSDAERRGFAAYLAPPMMLATIIAIAIYGASAWEAEEMNWLETAPSVAVLTGVLLFVQSIGSYAKSYLIGEQRLPDFLRLTVVASLLQLVVVAAGAAMIGVEGALVGYIAAQLVLFAFATTVVTARRNACGIGSRYLVSTSLILFFEYLLTSVFLNRPELLFLQQFHDVESVGFYAVGLSLANLALQLPLQLTGSLLPYYAEKRELANGHMPHEVFEGVVRSLAYLTLPMCFGLAAIATPLVTIVYGEAFGPTGSIVAILALLSPASVFLQLCTQLLFSMDRARARLVIASIGAVAMVGGCLAVIPYWGGAGAAAVRGGVFMLMCILMVRALKFDRSPKSMYLAIGRIASAAAVCGGVAYGIAEVVPGMAGLLLAIGGGALAYLVALRLFGAVASQDVVVIRQIIERFPTGPRRLSAPIIDLVAPVRT</sequence>
<dbReference type="EMBL" id="JALDYZ010000003">
    <property type="protein sequence ID" value="MDI7921836.1"/>
    <property type="molecule type" value="Genomic_DNA"/>
</dbReference>
<feature type="transmembrane region" description="Helical" evidence="6">
    <location>
        <begin position="389"/>
        <end position="407"/>
    </location>
</feature>
<feature type="transmembrane region" description="Helical" evidence="6">
    <location>
        <begin position="419"/>
        <end position="438"/>
    </location>
</feature>
<feature type="transmembrane region" description="Helical" evidence="6">
    <location>
        <begin position="328"/>
        <end position="348"/>
    </location>
</feature>
<evidence type="ECO:0000256" key="5">
    <source>
        <dbReference type="ARBA" id="ARBA00023136"/>
    </source>
</evidence>
<feature type="transmembrane region" description="Helical" evidence="6">
    <location>
        <begin position="84"/>
        <end position="106"/>
    </location>
</feature>
<name>A0AAE3U0Z3_9HYPH</name>
<proteinExistence type="predicted"/>
<feature type="transmembrane region" description="Helical" evidence="6">
    <location>
        <begin position="41"/>
        <end position="64"/>
    </location>
</feature>
<feature type="transmembrane region" description="Helical" evidence="6">
    <location>
        <begin position="360"/>
        <end position="383"/>
    </location>
</feature>
<keyword evidence="4 6" id="KW-1133">Transmembrane helix</keyword>
<protein>
    <submittedName>
        <fullName evidence="7">Lipopolysaccharide biosynthesis protein</fullName>
    </submittedName>
</protein>
<dbReference type="Pfam" id="PF13440">
    <property type="entry name" value="Polysacc_synt_3"/>
    <property type="match status" value="1"/>
</dbReference>
<evidence type="ECO:0000256" key="2">
    <source>
        <dbReference type="ARBA" id="ARBA00022475"/>
    </source>
</evidence>
<evidence type="ECO:0000313" key="8">
    <source>
        <dbReference type="Proteomes" id="UP001161580"/>
    </source>
</evidence>
<evidence type="ECO:0000256" key="3">
    <source>
        <dbReference type="ARBA" id="ARBA00022692"/>
    </source>
</evidence>
<evidence type="ECO:0000256" key="6">
    <source>
        <dbReference type="SAM" id="Phobius"/>
    </source>
</evidence>
<feature type="transmembrane region" description="Helical" evidence="6">
    <location>
        <begin position="211"/>
        <end position="230"/>
    </location>
</feature>
<dbReference type="RefSeq" id="WP_311786138.1">
    <property type="nucleotide sequence ID" value="NZ_JALDYY010000003.1"/>
</dbReference>
<feature type="transmembrane region" description="Helical" evidence="6">
    <location>
        <begin position="12"/>
        <end position="35"/>
    </location>
</feature>
<feature type="transmembrane region" description="Helical" evidence="6">
    <location>
        <begin position="250"/>
        <end position="276"/>
    </location>
</feature>
<dbReference type="PANTHER" id="PTHR30250:SF11">
    <property type="entry name" value="O-ANTIGEN TRANSPORTER-RELATED"/>
    <property type="match status" value="1"/>
</dbReference>
<dbReference type="GO" id="GO:0005886">
    <property type="term" value="C:plasma membrane"/>
    <property type="evidence" value="ECO:0007669"/>
    <property type="project" value="UniProtKB-SubCell"/>
</dbReference>
<dbReference type="Proteomes" id="UP001161580">
    <property type="component" value="Unassembled WGS sequence"/>
</dbReference>
<feature type="transmembrane region" description="Helical" evidence="6">
    <location>
        <begin position="151"/>
        <end position="174"/>
    </location>
</feature>
<reference evidence="7" key="1">
    <citation type="submission" date="2022-03" db="EMBL/GenBank/DDBJ databases">
        <title>Fererhizobium litorale gen. nov., sp. nov., isolated from sandy sediments of the Sea of Japan seashore.</title>
        <authorList>
            <person name="Romanenko L."/>
            <person name="Kurilenko V."/>
            <person name="Otstavnykh N."/>
            <person name="Svetashev V."/>
            <person name="Tekutyeva L."/>
            <person name="Isaeva M."/>
            <person name="Mikhailov V."/>
        </authorList>
    </citation>
    <scope>NUCLEOTIDE SEQUENCE</scope>
    <source>
        <strain evidence="7">KMM 9576</strain>
    </source>
</reference>
<comment type="subcellular location">
    <subcellularLocation>
        <location evidence="1">Cell membrane</location>
        <topology evidence="1">Multi-pass membrane protein</topology>
    </subcellularLocation>
</comment>
<accession>A0AAE3U0Z3</accession>
<keyword evidence="3 6" id="KW-0812">Transmembrane</keyword>
<keyword evidence="2" id="KW-1003">Cell membrane</keyword>
<feature type="transmembrane region" description="Helical" evidence="6">
    <location>
        <begin position="180"/>
        <end position="199"/>
    </location>
</feature>
<dbReference type="InterPro" id="IPR050833">
    <property type="entry name" value="Poly_Biosynth_Transport"/>
</dbReference>